<feature type="domain" description="Carboxylesterase type B" evidence="5">
    <location>
        <begin position="33"/>
        <end position="377"/>
    </location>
</feature>
<dbReference type="GO" id="GO:0004104">
    <property type="term" value="F:cholinesterase activity"/>
    <property type="evidence" value="ECO:0007669"/>
    <property type="project" value="InterPro"/>
</dbReference>
<dbReference type="PRINTS" id="PR00878">
    <property type="entry name" value="CHOLNESTRASE"/>
</dbReference>
<dbReference type="InterPro" id="IPR000997">
    <property type="entry name" value="Cholinesterase"/>
</dbReference>
<comment type="caution">
    <text evidence="6">The sequence shown here is derived from an EMBL/GenBank/DDBJ whole genome shotgun (WGS) entry which is preliminary data.</text>
</comment>
<dbReference type="InterPro" id="IPR029058">
    <property type="entry name" value="AB_hydrolase_fold"/>
</dbReference>
<dbReference type="PANTHER" id="PTHR43918">
    <property type="entry name" value="ACETYLCHOLINESTERASE"/>
    <property type="match status" value="1"/>
</dbReference>
<evidence type="ECO:0000313" key="7">
    <source>
        <dbReference type="Proteomes" id="UP000664534"/>
    </source>
</evidence>
<dbReference type="EC" id="3.1.1.-" evidence="4"/>
<dbReference type="Pfam" id="PF00135">
    <property type="entry name" value="COesterase"/>
    <property type="match status" value="1"/>
</dbReference>
<dbReference type="SUPFAM" id="SSF53474">
    <property type="entry name" value="alpha/beta-Hydrolases"/>
    <property type="match status" value="1"/>
</dbReference>
<gene>
    <name evidence="6" type="ORF">IMSHALPRED_006511</name>
</gene>
<evidence type="ECO:0000256" key="2">
    <source>
        <dbReference type="ARBA" id="ARBA00022801"/>
    </source>
</evidence>
<dbReference type="PANTHER" id="PTHR43918:SF4">
    <property type="entry name" value="CARBOXYLIC ESTER HYDROLASE"/>
    <property type="match status" value="1"/>
</dbReference>
<dbReference type="PROSITE" id="PS00122">
    <property type="entry name" value="CARBOXYLESTERASE_B_1"/>
    <property type="match status" value="1"/>
</dbReference>
<reference evidence="6" key="1">
    <citation type="submission" date="2021-03" db="EMBL/GenBank/DDBJ databases">
        <authorList>
            <person name="Tagirdzhanova G."/>
        </authorList>
    </citation>
    <scope>NUCLEOTIDE SEQUENCE</scope>
</reference>
<dbReference type="InterPro" id="IPR002018">
    <property type="entry name" value="CarbesteraseB"/>
</dbReference>
<dbReference type="Proteomes" id="UP000664534">
    <property type="component" value="Unassembled WGS sequence"/>
</dbReference>
<evidence type="ECO:0000256" key="4">
    <source>
        <dbReference type="RuleBase" id="RU361235"/>
    </source>
</evidence>
<evidence type="ECO:0000313" key="6">
    <source>
        <dbReference type="EMBL" id="CAF9907838.1"/>
    </source>
</evidence>
<proteinExistence type="inferred from homology"/>
<sequence>MKLPSYTLQALGIASSLPRAQSSPTQRSFSVGQEVNTTSGIIHGHAAANRTEVSEYLGIPFAKPPLGGLRFAAPKPYLSSAHFNASSFGQACLASVTQANYSILTDDGYHLAPTAEEYFDTILEYGIALSEDCLTLNVWTKPQTGEKAKAVLLFIHGGGFQAGSTSNPFLTGQFLADEQDVVIISANYRVNVFGFPGLQPEVANVAPNAGLLDQRLVIEWARDNVGAFGGDPSRITLFGQSAGAASISMYGYAYALDPIVHALITQSGTANNFGVAPPNSTAAWQSLSGLLGCGNVSLSAVTMSLSRSVACVRSKPAAAVLTASLQVPIGASALGAFAPSADGHAVFANYSALTAAGHFAHLPRLLGSNAQEGGLFELEYAWEGLNLPTVFWEWYTLVIFTCPTSAAATDFARAAPAQPVWRYTYHGNYPNTQLTVDPSVGAYHGSELGPLFATSTALGIPDSPAEAATGQLMRAAWAAFAKDPHAALAKPPFRWPPLPSSAIAAAQTVLLGLGNATSAVFELSAAGDASCPLVMPAFQAIGGPDGLLKLAPGVGKALQGIQDGDVVAVAQALLQLADV</sequence>
<dbReference type="Gene3D" id="3.40.50.1820">
    <property type="entry name" value="alpha/beta hydrolase"/>
    <property type="match status" value="2"/>
</dbReference>
<comment type="similarity">
    <text evidence="1 4">Belongs to the type-B carboxylesterase/lipase family.</text>
</comment>
<organism evidence="6 7">
    <name type="scientific">Imshaugia aleurites</name>
    <dbReference type="NCBI Taxonomy" id="172621"/>
    <lineage>
        <taxon>Eukaryota</taxon>
        <taxon>Fungi</taxon>
        <taxon>Dikarya</taxon>
        <taxon>Ascomycota</taxon>
        <taxon>Pezizomycotina</taxon>
        <taxon>Lecanoromycetes</taxon>
        <taxon>OSLEUM clade</taxon>
        <taxon>Lecanoromycetidae</taxon>
        <taxon>Lecanorales</taxon>
        <taxon>Lecanorineae</taxon>
        <taxon>Parmeliaceae</taxon>
        <taxon>Imshaugia</taxon>
    </lineage>
</organism>
<keyword evidence="7" id="KW-1185">Reference proteome</keyword>
<dbReference type="AlphaFoldDB" id="A0A8H3I7I3"/>
<name>A0A8H3I7I3_9LECA</name>
<evidence type="ECO:0000256" key="1">
    <source>
        <dbReference type="ARBA" id="ARBA00005964"/>
    </source>
</evidence>
<dbReference type="InterPro" id="IPR019826">
    <property type="entry name" value="Carboxylesterase_B_AS"/>
</dbReference>
<accession>A0A8H3I7I3</accession>
<dbReference type="InterPro" id="IPR050654">
    <property type="entry name" value="AChE-related_enzymes"/>
</dbReference>
<dbReference type="EMBL" id="CAJPDT010000004">
    <property type="protein sequence ID" value="CAF9907838.1"/>
    <property type="molecule type" value="Genomic_DNA"/>
</dbReference>
<evidence type="ECO:0000259" key="5">
    <source>
        <dbReference type="Pfam" id="PF00135"/>
    </source>
</evidence>
<evidence type="ECO:0000256" key="3">
    <source>
        <dbReference type="ARBA" id="ARBA00023157"/>
    </source>
</evidence>
<keyword evidence="2 4" id="KW-0378">Hydrolase</keyword>
<keyword evidence="3" id="KW-1015">Disulfide bond</keyword>
<dbReference type="OrthoDB" id="408631at2759"/>
<protein>
    <recommendedName>
        <fullName evidence="4">Carboxylic ester hydrolase</fullName>
        <ecNumber evidence="4">3.1.1.-</ecNumber>
    </recommendedName>
</protein>